<dbReference type="InterPro" id="IPR003111">
    <property type="entry name" value="Lon_prtase_N"/>
</dbReference>
<protein>
    <submittedName>
        <fullName evidence="8">Uncharacterized protein</fullName>
    </submittedName>
</protein>
<dbReference type="Pfam" id="PF13445">
    <property type="entry name" value="zf-RING_UBOX"/>
    <property type="match status" value="1"/>
</dbReference>
<evidence type="ECO:0000259" key="6">
    <source>
        <dbReference type="PROSITE" id="PS50089"/>
    </source>
</evidence>
<dbReference type="SUPFAM" id="SSF88697">
    <property type="entry name" value="PUA domain-like"/>
    <property type="match status" value="1"/>
</dbReference>
<feature type="domain" description="RING-type" evidence="6">
    <location>
        <begin position="58"/>
        <end position="109"/>
    </location>
</feature>
<dbReference type="PROSITE" id="PS51787">
    <property type="entry name" value="LON_N"/>
    <property type="match status" value="1"/>
</dbReference>
<dbReference type="AlphaFoldDB" id="A0AAQ3RBR8"/>
<evidence type="ECO:0000259" key="7">
    <source>
        <dbReference type="PROSITE" id="PS51787"/>
    </source>
</evidence>
<dbReference type="PANTHER" id="PTHR23327">
    <property type="entry name" value="RING FINGER PROTEIN 127"/>
    <property type="match status" value="1"/>
</dbReference>
<evidence type="ECO:0000256" key="4">
    <source>
        <dbReference type="PROSITE-ProRule" id="PRU00175"/>
    </source>
</evidence>
<evidence type="ECO:0000256" key="1">
    <source>
        <dbReference type="ARBA" id="ARBA00022723"/>
    </source>
</evidence>
<dbReference type="Pfam" id="PF13923">
    <property type="entry name" value="zf-C3HC4_2"/>
    <property type="match status" value="1"/>
</dbReference>
<sequence>MNVIDSVGLSDFGAEGEEDSSDTSSALMRPDEQLEEKSAPAILAAHDDARALVRLVQCQLCSKPFRLPVTLPCGHSLCRDCLPEAHEREHVSYPDIPGRRKALQCPFEDCDEEHATADCNVDVTLNKIMEAIVDVVAKHTSIAGDTPTTMEVISSWDNPTGILPSSEKTIYHQLPGGRLIATFTLAAQGKLGYNTELNYPIESSAEESERAVDDTVLSDLLESLRKEVDCHVCYNLMLDPVTTFCGHTLCRRCLERVLDHSLHCPVCRRTLVIQPSLKTQPTNKTLDNLLKGLCAEALAARAEAFAQEEDEEQGDLKTPLFVCTLGFPNQPTFLRIFEPRYRLMLRRAMETNREFGMLMYNRYLEPQGDLGPVHFYHYGTMLHIVQTQTLSDGTSLIETRGLYRFRVKAHGTRDGYSVGSIERIEDVTLEEEERIEAEETSLPPVEMGDMVDEIARMSTHNLLEMGRAFVARMQSRSASWLQQRVLDIHGQPPSDAALFPYWFASVLPISDEEKYKLLSTTTVRARLKVTASWIRRIESQRWYAPSPSPSVQSE</sequence>
<dbReference type="SMART" id="SM00184">
    <property type="entry name" value="RING"/>
    <property type="match status" value="2"/>
</dbReference>
<dbReference type="InterPro" id="IPR013083">
    <property type="entry name" value="Znf_RING/FYVE/PHD"/>
</dbReference>
<keyword evidence="2 4" id="KW-0863">Zinc-finger</keyword>
<dbReference type="InterPro" id="IPR015947">
    <property type="entry name" value="PUA-like_sf"/>
</dbReference>
<organism evidence="8 9">
    <name type="scientific">Acrodontium crateriforme</name>
    <dbReference type="NCBI Taxonomy" id="150365"/>
    <lineage>
        <taxon>Eukaryota</taxon>
        <taxon>Fungi</taxon>
        <taxon>Dikarya</taxon>
        <taxon>Ascomycota</taxon>
        <taxon>Pezizomycotina</taxon>
        <taxon>Dothideomycetes</taxon>
        <taxon>Dothideomycetidae</taxon>
        <taxon>Mycosphaerellales</taxon>
        <taxon>Teratosphaeriaceae</taxon>
        <taxon>Acrodontium</taxon>
    </lineage>
</organism>
<dbReference type="Gene3D" id="1.20.58.1480">
    <property type="match status" value="1"/>
</dbReference>
<dbReference type="PROSITE" id="PS00518">
    <property type="entry name" value="ZF_RING_1"/>
    <property type="match status" value="2"/>
</dbReference>
<evidence type="ECO:0000256" key="3">
    <source>
        <dbReference type="ARBA" id="ARBA00022833"/>
    </source>
</evidence>
<dbReference type="SUPFAM" id="SSF57850">
    <property type="entry name" value="RING/U-box"/>
    <property type="match status" value="2"/>
</dbReference>
<feature type="domain" description="RING-type" evidence="6">
    <location>
        <begin position="230"/>
        <end position="268"/>
    </location>
</feature>
<dbReference type="Proteomes" id="UP001303373">
    <property type="component" value="Chromosome 9"/>
</dbReference>
<reference evidence="8 9" key="1">
    <citation type="submission" date="2023-11" db="EMBL/GenBank/DDBJ databases">
        <title>An acidophilic fungus is an integral part of prey digestion in a carnivorous sundew plant.</title>
        <authorList>
            <person name="Tsai I.J."/>
        </authorList>
    </citation>
    <scope>NUCLEOTIDE SEQUENCE [LARGE SCALE GENOMIC DNA]</scope>
    <source>
        <strain evidence="8">169a</strain>
    </source>
</reference>
<dbReference type="InterPro" id="IPR046336">
    <property type="entry name" value="Lon_prtase_N_sf"/>
</dbReference>
<evidence type="ECO:0000313" key="8">
    <source>
        <dbReference type="EMBL" id="WPH02895.1"/>
    </source>
</evidence>
<dbReference type="InterPro" id="IPR027370">
    <property type="entry name" value="Znf-RING_euk"/>
</dbReference>
<evidence type="ECO:0000313" key="9">
    <source>
        <dbReference type="Proteomes" id="UP001303373"/>
    </source>
</evidence>
<dbReference type="SMART" id="SM00464">
    <property type="entry name" value="LON"/>
    <property type="match status" value="1"/>
</dbReference>
<dbReference type="PROSITE" id="PS50089">
    <property type="entry name" value="ZF_RING_2"/>
    <property type="match status" value="2"/>
</dbReference>
<evidence type="ECO:0000256" key="2">
    <source>
        <dbReference type="ARBA" id="ARBA00022771"/>
    </source>
</evidence>
<keyword evidence="9" id="KW-1185">Reference proteome</keyword>
<name>A0AAQ3RBR8_9PEZI</name>
<feature type="domain" description="Lon N-terminal" evidence="7">
    <location>
        <begin position="315"/>
        <end position="538"/>
    </location>
</feature>
<feature type="region of interest" description="Disordered" evidence="5">
    <location>
        <begin position="1"/>
        <end position="32"/>
    </location>
</feature>
<dbReference type="PANTHER" id="PTHR23327:SF42">
    <property type="entry name" value="LON PEPTIDASE N-TERMINAL DOMAIN AND RING FINGER PROTEIN C14F5.10C"/>
    <property type="match status" value="1"/>
</dbReference>
<dbReference type="Pfam" id="PF02190">
    <property type="entry name" value="LON_substr_bdg"/>
    <property type="match status" value="1"/>
</dbReference>
<evidence type="ECO:0000256" key="5">
    <source>
        <dbReference type="SAM" id="MobiDB-lite"/>
    </source>
</evidence>
<dbReference type="InterPro" id="IPR001841">
    <property type="entry name" value="Znf_RING"/>
</dbReference>
<accession>A0AAQ3RBR8</accession>
<dbReference type="GO" id="GO:0008270">
    <property type="term" value="F:zinc ion binding"/>
    <property type="evidence" value="ECO:0007669"/>
    <property type="project" value="UniProtKB-KW"/>
</dbReference>
<dbReference type="Gene3D" id="2.30.130.40">
    <property type="entry name" value="LON domain-like"/>
    <property type="match status" value="1"/>
</dbReference>
<dbReference type="InterPro" id="IPR017907">
    <property type="entry name" value="Znf_RING_CS"/>
</dbReference>
<dbReference type="Gene3D" id="3.30.40.10">
    <property type="entry name" value="Zinc/RING finger domain, C3HC4 (zinc finger)"/>
    <property type="match status" value="2"/>
</dbReference>
<proteinExistence type="predicted"/>
<gene>
    <name evidence="8" type="ORF">R9X50_00576300</name>
</gene>
<dbReference type="CDD" id="cd16514">
    <property type="entry name" value="RING-HC_LONFs_rpt2"/>
    <property type="match status" value="1"/>
</dbReference>
<dbReference type="EMBL" id="CP138588">
    <property type="protein sequence ID" value="WPH02895.1"/>
    <property type="molecule type" value="Genomic_DNA"/>
</dbReference>
<keyword evidence="1" id="KW-0479">Metal-binding</keyword>
<keyword evidence="3" id="KW-0862">Zinc</keyword>